<dbReference type="PANTHER" id="PTHR46526">
    <property type="entry name" value="CHORDIN"/>
    <property type="match status" value="1"/>
</dbReference>
<sequence length="502" mass="53353">MLVMGCSIDFSSDDDPEMDEFMPSVSYKIELTGQQEVPMVETDSVAYATIEYDANLMKFRAWLDVSSVDGYTAAHIHQGHIGMNGDVAFAFAPSSDPDIYKIEETMLDTNAVEAMFDGAWYVNLHTSEHPMGELRGQILSDNHSIITFKLSGSQEVPAVDTQAMGYGYASYDSVSGYLNLKVMTMDLASASASHIHTGRIGENGGVLVGLVQSTTDTSMWMTPDDTMLDAVTAAELMAGGHYVNVHSTNHAGGEIRGQILMDNYKLATFALDGEQEVPAVDTSAMGSGYALINLDNNHLELKLVASGVDDASAAHIHTGRVGMNGGAAVSLIQGTSANIWMTPDNTMLDNDTLAALMSGGHYVNIHTPANASGEIRGQILTSDFSLLTFGIDGVQEVPAVTTSAMGDGYALVNMKDMSIELRAVTTGVSDATMAHIHSGTAGSNGGVVVALEQSSDDMNVWMTPGNSMLDQANFEALWQGGHYVNIHTPANASGEIRGQILP</sequence>
<evidence type="ECO:0000259" key="1">
    <source>
        <dbReference type="PROSITE" id="PS50933"/>
    </source>
</evidence>
<dbReference type="PATRIC" id="fig|1513271.3.peg.3168"/>
<comment type="caution">
    <text evidence="2">The sequence shown here is derived from an EMBL/GenBank/DDBJ whole genome shotgun (WGS) entry which is preliminary data.</text>
</comment>
<dbReference type="AlphaFoldDB" id="A0A0J8GN97"/>
<gene>
    <name evidence="2" type="ORF">XM47_15375</name>
</gene>
<organism evidence="2 3">
    <name type="scientific">Catenovulum maritimum</name>
    <dbReference type="NCBI Taxonomy" id="1513271"/>
    <lineage>
        <taxon>Bacteria</taxon>
        <taxon>Pseudomonadati</taxon>
        <taxon>Pseudomonadota</taxon>
        <taxon>Gammaproteobacteria</taxon>
        <taxon>Alteromonadales</taxon>
        <taxon>Alteromonadaceae</taxon>
        <taxon>Catenovulum</taxon>
    </lineage>
</organism>
<dbReference type="GO" id="GO:0036122">
    <property type="term" value="F:BMP binding"/>
    <property type="evidence" value="ECO:0007669"/>
    <property type="project" value="TreeGrafter"/>
</dbReference>
<dbReference type="Pfam" id="PF07452">
    <property type="entry name" value="CHRD"/>
    <property type="match status" value="4"/>
</dbReference>
<proteinExistence type="predicted"/>
<dbReference type="EMBL" id="LAZL01000028">
    <property type="protein sequence ID" value="KMT64280.1"/>
    <property type="molecule type" value="Genomic_DNA"/>
</dbReference>
<dbReference type="PANTHER" id="PTHR46526:SF1">
    <property type="entry name" value="CHORDIN"/>
    <property type="match status" value="1"/>
</dbReference>
<evidence type="ECO:0000313" key="3">
    <source>
        <dbReference type="Proteomes" id="UP000037600"/>
    </source>
</evidence>
<accession>A0A0J8GN97</accession>
<dbReference type="Proteomes" id="UP000037600">
    <property type="component" value="Unassembled WGS sequence"/>
</dbReference>
<feature type="domain" description="CHRD" evidence="1">
    <location>
        <begin position="263"/>
        <end position="384"/>
    </location>
</feature>
<evidence type="ECO:0000313" key="2">
    <source>
        <dbReference type="EMBL" id="KMT64280.1"/>
    </source>
</evidence>
<dbReference type="STRING" id="1513271.XM47_15375"/>
<reference evidence="2 3" key="1">
    <citation type="submission" date="2015-04" db="EMBL/GenBank/DDBJ databases">
        <title>Draft Genome Sequence of the Novel Agar-Digesting Marine Bacterium Q1.</title>
        <authorList>
            <person name="Li Y."/>
            <person name="Li D."/>
            <person name="Chen G."/>
            <person name="Du Z."/>
        </authorList>
    </citation>
    <scope>NUCLEOTIDE SEQUENCE [LARGE SCALE GENOMIC DNA]</scope>
    <source>
        <strain evidence="2 3">Q1</strain>
    </source>
</reference>
<protein>
    <recommendedName>
        <fullName evidence="1">CHRD domain-containing protein</fullName>
    </recommendedName>
</protein>
<name>A0A0J8GN97_9ALTE</name>
<dbReference type="PROSITE" id="PS50933">
    <property type="entry name" value="CHRD"/>
    <property type="match status" value="1"/>
</dbReference>
<keyword evidence="3" id="KW-1185">Reference proteome</keyword>
<dbReference type="GO" id="GO:0005615">
    <property type="term" value="C:extracellular space"/>
    <property type="evidence" value="ECO:0007669"/>
    <property type="project" value="TreeGrafter"/>
</dbReference>
<dbReference type="InterPro" id="IPR052278">
    <property type="entry name" value="Chordin-like_regulators"/>
</dbReference>
<dbReference type="InterPro" id="IPR010895">
    <property type="entry name" value="CHRD"/>
</dbReference>
<dbReference type="SMART" id="SM00754">
    <property type="entry name" value="CHRD"/>
    <property type="match status" value="4"/>
</dbReference>